<dbReference type="Pfam" id="PF00646">
    <property type="entry name" value="F-box"/>
    <property type="match status" value="1"/>
</dbReference>
<protein>
    <recommendedName>
        <fullName evidence="1">F-box domain-containing protein</fullName>
    </recommendedName>
</protein>
<dbReference type="InterPro" id="IPR036047">
    <property type="entry name" value="F-box-like_dom_sf"/>
</dbReference>
<dbReference type="AlphaFoldDB" id="A0AAV2E2E5"/>
<dbReference type="InterPro" id="IPR053772">
    <property type="entry name" value="At1g61320/At1g61330-like"/>
</dbReference>
<proteinExistence type="predicted"/>
<evidence type="ECO:0000313" key="3">
    <source>
        <dbReference type="Proteomes" id="UP001497516"/>
    </source>
</evidence>
<dbReference type="SUPFAM" id="SSF52047">
    <property type="entry name" value="RNI-like"/>
    <property type="match status" value="1"/>
</dbReference>
<accession>A0AAV2E2E5</accession>
<sequence length="278" mass="31288">MDSVQQCQNKINPPKTLSLPAAAAANTSISDLPEPLLHRILTVLPPRHIAQLCTMSKRLYSAWNSIPHLDLDQTAGQNPSSLPKFLYYVYYTLHRRPRGNNKLEKLRLCSTVKDYADYYLYHDAVDYAVADGVEELSLALFCSVLHDLPDSLLGAGSLRVLHLTGFRWEDRDDCGRGLTLSCPLLEKASFFFCDGFGDMKISSCHRLEEVRVVNCRGLKSVSLDNSSCSNLRILDIEFPEEEGVVVVVAKFKEGMVSEKLLFNSGWFSGGELWRWIPK</sequence>
<keyword evidence="3" id="KW-1185">Reference proteome</keyword>
<dbReference type="PROSITE" id="PS50181">
    <property type="entry name" value="FBOX"/>
    <property type="match status" value="1"/>
</dbReference>
<dbReference type="PANTHER" id="PTHR34145">
    <property type="entry name" value="OS02G0105600 PROTEIN"/>
    <property type="match status" value="1"/>
</dbReference>
<evidence type="ECO:0000259" key="1">
    <source>
        <dbReference type="PROSITE" id="PS50181"/>
    </source>
</evidence>
<name>A0AAV2E2E5_9ROSI</name>
<feature type="domain" description="F-box" evidence="1">
    <location>
        <begin position="26"/>
        <end position="61"/>
    </location>
</feature>
<organism evidence="2 3">
    <name type="scientific">Linum trigynum</name>
    <dbReference type="NCBI Taxonomy" id="586398"/>
    <lineage>
        <taxon>Eukaryota</taxon>
        <taxon>Viridiplantae</taxon>
        <taxon>Streptophyta</taxon>
        <taxon>Embryophyta</taxon>
        <taxon>Tracheophyta</taxon>
        <taxon>Spermatophyta</taxon>
        <taxon>Magnoliopsida</taxon>
        <taxon>eudicotyledons</taxon>
        <taxon>Gunneridae</taxon>
        <taxon>Pentapetalae</taxon>
        <taxon>rosids</taxon>
        <taxon>fabids</taxon>
        <taxon>Malpighiales</taxon>
        <taxon>Linaceae</taxon>
        <taxon>Linum</taxon>
    </lineage>
</organism>
<dbReference type="SUPFAM" id="SSF81383">
    <property type="entry name" value="F-box domain"/>
    <property type="match status" value="1"/>
</dbReference>
<dbReference type="InterPro" id="IPR001810">
    <property type="entry name" value="F-box_dom"/>
</dbReference>
<reference evidence="2 3" key="1">
    <citation type="submission" date="2024-04" db="EMBL/GenBank/DDBJ databases">
        <authorList>
            <person name="Fracassetti M."/>
        </authorList>
    </citation>
    <scope>NUCLEOTIDE SEQUENCE [LARGE SCALE GENOMIC DNA]</scope>
</reference>
<dbReference type="Proteomes" id="UP001497516">
    <property type="component" value="Chromosome 4"/>
</dbReference>
<dbReference type="InterPro" id="IPR032675">
    <property type="entry name" value="LRR_dom_sf"/>
</dbReference>
<dbReference type="PANTHER" id="PTHR34145:SF69">
    <property type="entry name" value="FBD DOMAIN-CONTAINING PROTEIN"/>
    <property type="match status" value="1"/>
</dbReference>
<dbReference type="EMBL" id="OZ034817">
    <property type="protein sequence ID" value="CAL1380116.1"/>
    <property type="molecule type" value="Genomic_DNA"/>
</dbReference>
<dbReference type="Gene3D" id="3.80.10.10">
    <property type="entry name" value="Ribonuclease Inhibitor"/>
    <property type="match status" value="1"/>
</dbReference>
<gene>
    <name evidence="2" type="ORF">LTRI10_LOCUS21584</name>
</gene>
<evidence type="ECO:0000313" key="2">
    <source>
        <dbReference type="EMBL" id="CAL1380116.1"/>
    </source>
</evidence>